<keyword evidence="1" id="KW-0472">Membrane</keyword>
<dbReference type="PANTHER" id="PTHR35342">
    <property type="entry name" value="TRICARBOXYLIC TRANSPORT PROTEIN"/>
    <property type="match status" value="1"/>
</dbReference>
<feature type="transmembrane region" description="Helical" evidence="1">
    <location>
        <begin position="411"/>
        <end position="439"/>
    </location>
</feature>
<dbReference type="EMBL" id="JADZLT010000056">
    <property type="protein sequence ID" value="MBH0239816.1"/>
    <property type="molecule type" value="Genomic_DNA"/>
</dbReference>
<feature type="transmembrane region" description="Helical" evidence="1">
    <location>
        <begin position="105"/>
        <end position="130"/>
    </location>
</feature>
<feature type="transmembrane region" description="Helical" evidence="1">
    <location>
        <begin position="243"/>
        <end position="264"/>
    </location>
</feature>
<feature type="transmembrane region" description="Helical" evidence="1">
    <location>
        <begin position="71"/>
        <end position="93"/>
    </location>
</feature>
<gene>
    <name evidence="3" type="ORF">I5731_18495</name>
</gene>
<feature type="domain" description="DUF112" evidence="2">
    <location>
        <begin position="18"/>
        <end position="432"/>
    </location>
</feature>
<reference evidence="3" key="1">
    <citation type="submission" date="2020-12" db="EMBL/GenBank/DDBJ databases">
        <title>Methylobrevis albus sp. nov., isolated from fresh water lack sediment.</title>
        <authorList>
            <person name="Zou Q."/>
        </authorList>
    </citation>
    <scope>NUCLEOTIDE SEQUENCE</scope>
    <source>
        <strain evidence="3">L22</strain>
    </source>
</reference>
<evidence type="ECO:0000256" key="1">
    <source>
        <dbReference type="SAM" id="Phobius"/>
    </source>
</evidence>
<feature type="transmembrane region" description="Helical" evidence="1">
    <location>
        <begin position="136"/>
        <end position="157"/>
    </location>
</feature>
<dbReference type="InterPro" id="IPR002823">
    <property type="entry name" value="DUF112_TM"/>
</dbReference>
<accession>A0A931N1H1</accession>
<feature type="transmembrane region" description="Helical" evidence="1">
    <location>
        <begin position="16"/>
        <end position="34"/>
    </location>
</feature>
<evidence type="ECO:0000313" key="4">
    <source>
        <dbReference type="Proteomes" id="UP000631694"/>
    </source>
</evidence>
<keyword evidence="1" id="KW-0812">Transmembrane</keyword>
<keyword evidence="4" id="KW-1185">Reference proteome</keyword>
<evidence type="ECO:0000259" key="2">
    <source>
        <dbReference type="Pfam" id="PF01970"/>
    </source>
</evidence>
<name>A0A931N1H1_9HYPH</name>
<dbReference type="AlphaFoldDB" id="A0A931N1H1"/>
<keyword evidence="1" id="KW-1133">Transmembrane helix</keyword>
<comment type="caution">
    <text evidence="3">The sequence shown here is derived from an EMBL/GenBank/DDBJ whole genome shotgun (WGS) entry which is preliminary data.</text>
</comment>
<dbReference type="PANTHER" id="PTHR35342:SF5">
    <property type="entry name" value="TRICARBOXYLIC TRANSPORT PROTEIN"/>
    <property type="match status" value="1"/>
</dbReference>
<feature type="transmembrane region" description="Helical" evidence="1">
    <location>
        <begin position="459"/>
        <end position="481"/>
    </location>
</feature>
<feature type="transmembrane region" description="Helical" evidence="1">
    <location>
        <begin position="201"/>
        <end position="218"/>
    </location>
</feature>
<dbReference type="Proteomes" id="UP000631694">
    <property type="component" value="Unassembled WGS sequence"/>
</dbReference>
<feature type="transmembrane region" description="Helical" evidence="1">
    <location>
        <begin position="387"/>
        <end position="404"/>
    </location>
</feature>
<dbReference type="Pfam" id="PF01970">
    <property type="entry name" value="TctA"/>
    <property type="match status" value="1"/>
</dbReference>
<organism evidence="3 4">
    <name type="scientific">Methylobrevis albus</name>
    <dbReference type="NCBI Taxonomy" id="2793297"/>
    <lineage>
        <taxon>Bacteria</taxon>
        <taxon>Pseudomonadati</taxon>
        <taxon>Pseudomonadota</taxon>
        <taxon>Alphaproteobacteria</taxon>
        <taxon>Hyphomicrobiales</taxon>
        <taxon>Pleomorphomonadaceae</taxon>
        <taxon>Methylobrevis</taxon>
    </lineage>
</organism>
<sequence>MLTSLTEALRYGLDPFMLLIIAAGVIWGSAAGALPGVTSVIAIGVMVPFTFGLAPIYAVAFLVAINVGASFGNSIPAILVGLPGTPSAVLTALDGYALHRQGKTGLALGVTFYSSVMGQLLSVFLFLLMVVPLSGLTYVFLSPEMFALYFLGVTAIISITSENILKGLVAAAFGLLIATVGRDPTTAVSRFDFGYAELRSGVATVPVVVGLLAVSELFRSMRQNYNWSALSTKFEAKFPSLKTLWSVTPAVGVGTLIGGVIGAVPGVSGSPAAVISYQQSKLWSKHPEEYGKGSIEGIASNEAAQNAAQAGEMVPTLGLGIPAGGAMVILLGALLIHGFVPGPLMIRESPQLLHAAVAGLLLATVVLAFIGWPIALGLTKLVQVDRRLVLVGALLLTMIGTYTLDRSTFDVVLLLIFGVVGYFMLRYGYSVAGASLAAVLGPGLENNLRSGLLLMDKDIVAFVSRPWTAGILLLSFALLAYGTYGTIKLARASGRAKRAALDAHKAGLARPG</sequence>
<feature type="transmembrane region" description="Helical" evidence="1">
    <location>
        <begin position="41"/>
        <end position="65"/>
    </location>
</feature>
<protein>
    <submittedName>
        <fullName evidence="3">Tripartite tricarboxylate transporter permease</fullName>
    </submittedName>
</protein>
<feature type="transmembrane region" description="Helical" evidence="1">
    <location>
        <begin position="319"/>
        <end position="340"/>
    </location>
</feature>
<evidence type="ECO:0000313" key="3">
    <source>
        <dbReference type="EMBL" id="MBH0239816.1"/>
    </source>
</evidence>
<feature type="transmembrane region" description="Helical" evidence="1">
    <location>
        <begin position="352"/>
        <end position="375"/>
    </location>
</feature>
<proteinExistence type="predicted"/>
<feature type="transmembrane region" description="Helical" evidence="1">
    <location>
        <begin position="164"/>
        <end position="181"/>
    </location>
</feature>